<feature type="transmembrane region" description="Helical" evidence="1">
    <location>
        <begin position="12"/>
        <end position="33"/>
    </location>
</feature>
<keyword evidence="1" id="KW-1133">Transmembrane helix</keyword>
<proteinExistence type="predicted"/>
<keyword evidence="1" id="KW-0812">Transmembrane</keyword>
<evidence type="ECO:0000313" key="3">
    <source>
        <dbReference type="Proteomes" id="UP001354989"/>
    </source>
</evidence>
<sequence length="69" mass="7913">MYQFTSYMNTNTFLENIIAIVFFAAVLTFGKYVERHASDMQQVAIELKQEIMNNLSETVENTALISSEL</sequence>
<dbReference type="Proteomes" id="UP001354989">
    <property type="component" value="Plasmid pPP3"/>
</dbReference>
<accession>A0ABM7VKL2</accession>
<keyword evidence="1" id="KW-0472">Membrane</keyword>
<protein>
    <submittedName>
        <fullName evidence="2">Uncharacterized protein</fullName>
    </submittedName>
</protein>
<reference evidence="2 3" key="1">
    <citation type="submission" date="2021-12" db="EMBL/GenBank/DDBJ databases">
        <title>Genome sequencing of bacteria with rrn-lacking chromosome and rrn-plasmid.</title>
        <authorList>
            <person name="Anda M."/>
            <person name="Iwasaki W."/>
        </authorList>
    </citation>
    <scope>NUCLEOTIDE SEQUENCE [LARGE SCALE GENOMIC DNA]</scope>
    <source>
        <strain evidence="2 3">NBRC 101262</strain>
        <plasmid evidence="2 3">pPP3</plasmid>
    </source>
</reference>
<evidence type="ECO:0000256" key="1">
    <source>
        <dbReference type="SAM" id="Phobius"/>
    </source>
</evidence>
<keyword evidence="3" id="KW-1185">Reference proteome</keyword>
<gene>
    <name evidence="2" type="ORF">PEPS_38190</name>
</gene>
<evidence type="ECO:0000313" key="2">
    <source>
        <dbReference type="EMBL" id="BDD01539.1"/>
    </source>
</evidence>
<keyword evidence="2" id="KW-0614">Plasmid</keyword>
<organism evidence="2 3">
    <name type="scientific">Persicobacter psychrovividus</name>
    <dbReference type="NCBI Taxonomy" id="387638"/>
    <lineage>
        <taxon>Bacteria</taxon>
        <taxon>Pseudomonadati</taxon>
        <taxon>Bacteroidota</taxon>
        <taxon>Cytophagia</taxon>
        <taxon>Cytophagales</taxon>
        <taxon>Persicobacteraceae</taxon>
        <taxon>Persicobacter</taxon>
    </lineage>
</organism>
<geneLocation type="plasmid" evidence="2 3">
    <name>pPP3</name>
</geneLocation>
<dbReference type="EMBL" id="AP025295">
    <property type="protein sequence ID" value="BDD01539.1"/>
    <property type="molecule type" value="Genomic_DNA"/>
</dbReference>
<name>A0ABM7VKL2_9BACT</name>